<dbReference type="Gene3D" id="2.80.10.50">
    <property type="match status" value="3"/>
</dbReference>
<feature type="domain" description="Ricin B lectin" evidence="2">
    <location>
        <begin position="46"/>
        <end position="181"/>
    </location>
</feature>
<dbReference type="SUPFAM" id="SSF50370">
    <property type="entry name" value="Ricin B-like lectins"/>
    <property type="match status" value="1"/>
</dbReference>
<feature type="signal peptide" evidence="1">
    <location>
        <begin position="1"/>
        <end position="36"/>
    </location>
</feature>
<evidence type="ECO:0000313" key="3">
    <source>
        <dbReference type="EMBL" id="SDL31667.1"/>
    </source>
</evidence>
<feature type="chain" id="PRO_5011609496" evidence="1">
    <location>
        <begin position="37"/>
        <end position="558"/>
    </location>
</feature>
<evidence type="ECO:0000256" key="1">
    <source>
        <dbReference type="SAM" id="SignalP"/>
    </source>
</evidence>
<accession>A0A1G9J2E6</accession>
<keyword evidence="1" id="KW-0732">Signal</keyword>
<dbReference type="Proteomes" id="UP000198706">
    <property type="component" value="Unassembled WGS sequence"/>
</dbReference>
<keyword evidence="4" id="KW-1185">Reference proteome</keyword>
<dbReference type="EMBL" id="FNFD01000018">
    <property type="protein sequence ID" value="SDL31667.1"/>
    <property type="molecule type" value="Genomic_DNA"/>
</dbReference>
<dbReference type="STRING" id="137658.SAMN05216186_11835"/>
<dbReference type="SMART" id="SM00458">
    <property type="entry name" value="RICIN"/>
    <property type="match status" value="1"/>
</dbReference>
<dbReference type="Pfam" id="PF14200">
    <property type="entry name" value="RicinB_lectin_2"/>
    <property type="match status" value="2"/>
</dbReference>
<dbReference type="InterPro" id="IPR000772">
    <property type="entry name" value="Ricin_B_lectin"/>
</dbReference>
<proteinExistence type="predicted"/>
<sequence>MDMLGNGFSFVKSTAIIAGQVAAVVAGGFLSFAAQAANCTYMPVSGKVYNIVNEASGLYLDVAKGSKENNASIIQWPANGAANQRWLVTDLGNKEWSIRPVHSNKSMDVYGWYTVDGGAIKQWDYYGYANQQWQLVSTSSGAFKIIGENSKKLVTVANKDRGSAIYQNADTSSASQRWYFNPVDGDCGASVSKGGSFSKSFMGSDKILIGGAMEDKTSDAAPFHIRYHYVHSQPATNQACYNNCDNACGNLTGWWACWSRSQWNTKPGLFVSMWRERKNFVAGQKNLAQMKHWTWYSLRDLGDAAGYSDGPGEVNAVNDAKLLKRYMDDYRFFLQQVGDEKTTIHLEPDFWGYVRSINSNPRAVPAQVKAANSTDCANDENNAAGLASCLISMAHKYARNSTVGIHVSCWDYTMEGKSQECAKFFKDLGAGKGDFLVTDASDRDAGWYQEQGKSYHWWDDKGFATYMNQIKTLTETIGKPMIIWQIPLGNMAMNNTFQHYKDNKVDYFFSRMNDVANAHVVALLFGPGDYPQTNPETDGGNLIRKTNNYWKSGGVSLR</sequence>
<name>A0A1G9J2E6_9PSED</name>
<reference evidence="3 4" key="1">
    <citation type="submission" date="2016-10" db="EMBL/GenBank/DDBJ databases">
        <authorList>
            <person name="de Groot N.N."/>
        </authorList>
    </citation>
    <scope>NUCLEOTIDE SEQUENCE [LARGE SCALE GENOMIC DNA]</scope>
    <source>
        <strain evidence="3 4">JCM 21544</strain>
    </source>
</reference>
<gene>
    <name evidence="3" type="ORF">SAMN05216186_11835</name>
</gene>
<dbReference type="CDD" id="cd00161">
    <property type="entry name" value="beta-trefoil_Ricin-like"/>
    <property type="match status" value="1"/>
</dbReference>
<dbReference type="GO" id="GO:0030246">
    <property type="term" value="F:carbohydrate binding"/>
    <property type="evidence" value="ECO:0007669"/>
    <property type="project" value="UniProtKB-KW"/>
</dbReference>
<dbReference type="InterPro" id="IPR035992">
    <property type="entry name" value="Ricin_B-like_lectins"/>
</dbReference>
<keyword evidence="3" id="KW-0430">Lectin</keyword>
<protein>
    <submittedName>
        <fullName evidence="3">Ricin-type beta-trefoil lectin domain-like</fullName>
    </submittedName>
</protein>
<organism evidence="3 4">
    <name type="scientific">Pseudomonas indica</name>
    <dbReference type="NCBI Taxonomy" id="137658"/>
    <lineage>
        <taxon>Bacteria</taxon>
        <taxon>Pseudomonadati</taxon>
        <taxon>Pseudomonadota</taxon>
        <taxon>Gammaproteobacteria</taxon>
        <taxon>Pseudomonadales</taxon>
        <taxon>Pseudomonadaceae</taxon>
        <taxon>Pseudomonas</taxon>
    </lineage>
</organism>
<dbReference type="PROSITE" id="PS50231">
    <property type="entry name" value="RICIN_B_LECTIN"/>
    <property type="match status" value="1"/>
</dbReference>
<dbReference type="AlphaFoldDB" id="A0A1G9J2E6"/>
<dbReference type="RefSeq" id="WP_084338379.1">
    <property type="nucleotide sequence ID" value="NZ_FNFD01000018.1"/>
</dbReference>
<evidence type="ECO:0000259" key="2">
    <source>
        <dbReference type="SMART" id="SM00458"/>
    </source>
</evidence>
<evidence type="ECO:0000313" key="4">
    <source>
        <dbReference type="Proteomes" id="UP000198706"/>
    </source>
</evidence>